<evidence type="ECO:0000313" key="2">
    <source>
        <dbReference type="Proteomes" id="UP000290637"/>
    </source>
</evidence>
<sequence length="168" mass="19334">MGKTTDLRRELKKRFYPFVVLQGFQIDTAHSPFSVDFRRITADGIDVFDLQWEKHGTPRFVVNFGHCSASGVIHYGERVPPDKVLSYMGSSSGRLQPRKGSGTHCWFSQDHSFFRRVVLRQKPRSAACVVDELLGLFPELQEWFRHRRTGPHMVVRNHPRQQQSAAPG</sequence>
<proteinExistence type="predicted"/>
<dbReference type="RefSeq" id="WP_130187362.1">
    <property type="nucleotide sequence ID" value="NZ_CP035913.1"/>
</dbReference>
<dbReference type="KEGG" id="plue:EWM63_15640"/>
<evidence type="ECO:0008006" key="3">
    <source>
        <dbReference type="Google" id="ProtNLM"/>
    </source>
</evidence>
<dbReference type="OrthoDB" id="8752428at2"/>
<dbReference type="EMBL" id="CP035913">
    <property type="protein sequence ID" value="QBE64242.1"/>
    <property type="molecule type" value="Genomic_DNA"/>
</dbReference>
<dbReference type="AlphaFoldDB" id="A0A4P6L032"/>
<reference evidence="1 2" key="1">
    <citation type="submission" date="2019-02" db="EMBL/GenBank/DDBJ databases">
        <title>Draft Genome Sequences of Six Type Strains of the Genus Massilia.</title>
        <authorList>
            <person name="Miess H."/>
            <person name="Frediansyhah A."/>
            <person name="Gross H."/>
        </authorList>
    </citation>
    <scope>NUCLEOTIDE SEQUENCE [LARGE SCALE GENOMIC DNA]</scope>
    <source>
        <strain evidence="1 2">DSM 17473</strain>
    </source>
</reference>
<accession>A0A4P6L032</accession>
<keyword evidence="2" id="KW-1185">Reference proteome</keyword>
<dbReference type="Proteomes" id="UP000290637">
    <property type="component" value="Chromosome"/>
</dbReference>
<evidence type="ECO:0000313" key="1">
    <source>
        <dbReference type="EMBL" id="QBE64242.1"/>
    </source>
</evidence>
<protein>
    <recommendedName>
        <fullName evidence="3">DUF4304 domain-containing protein</fullName>
    </recommendedName>
</protein>
<organism evidence="1 2">
    <name type="scientific">Pseudoduganella lutea</name>
    <dbReference type="NCBI Taxonomy" id="321985"/>
    <lineage>
        <taxon>Bacteria</taxon>
        <taxon>Pseudomonadati</taxon>
        <taxon>Pseudomonadota</taxon>
        <taxon>Betaproteobacteria</taxon>
        <taxon>Burkholderiales</taxon>
        <taxon>Oxalobacteraceae</taxon>
        <taxon>Telluria group</taxon>
        <taxon>Pseudoduganella</taxon>
    </lineage>
</organism>
<gene>
    <name evidence="1" type="ORF">EWM63_15640</name>
</gene>
<name>A0A4P6L032_9BURK</name>